<evidence type="ECO:0000313" key="2">
    <source>
        <dbReference type="EMBL" id="QIR15246.1"/>
    </source>
</evidence>
<feature type="signal peptide" evidence="1">
    <location>
        <begin position="1"/>
        <end position="19"/>
    </location>
</feature>
<keyword evidence="3" id="KW-1185">Reference proteome</keyword>
<name>A0A6G9QL38_9GAMM</name>
<dbReference type="Proteomes" id="UP000502608">
    <property type="component" value="Chromosome"/>
</dbReference>
<reference evidence="2 3" key="1">
    <citation type="submission" date="2020-03" db="EMBL/GenBank/DDBJ databases">
        <title>Complete genome sequence of Shewanella sp.</title>
        <authorList>
            <person name="Kim Y.-S."/>
            <person name="Kim S.-J."/>
            <person name="Jung H.-K."/>
            <person name="Kim K.-H."/>
        </authorList>
    </citation>
    <scope>NUCLEOTIDE SEQUENCE [LARGE SCALE GENOMIC DNA]</scope>
    <source>
        <strain evidence="2 3">PN3F2</strain>
    </source>
</reference>
<proteinExistence type="predicted"/>
<sequence length="128" mass="14031">MNKLSMVALIAGVSVFALPAKSESFNVCLLDANSQTCQAYLEGIVDGAMMYRIDKANNFSGNDYESRALKYRAGKRYQKANSKYCSTHEPVKADIVAVLVEQVSINNVANSDDLELVINSLLDCSLKK</sequence>
<dbReference type="RefSeq" id="WP_167678847.1">
    <property type="nucleotide sequence ID" value="NZ_CP050313.1"/>
</dbReference>
<evidence type="ECO:0008006" key="4">
    <source>
        <dbReference type="Google" id="ProtNLM"/>
    </source>
</evidence>
<dbReference type="AlphaFoldDB" id="A0A6G9QL38"/>
<dbReference type="KEGG" id="saes:HBH39_12755"/>
<accession>A0A6G9QL38</accession>
<keyword evidence="1" id="KW-0732">Signal</keyword>
<feature type="chain" id="PRO_5026099790" description="Rap1a immunity protein domain-containing protein" evidence="1">
    <location>
        <begin position="20"/>
        <end position="128"/>
    </location>
</feature>
<dbReference type="EMBL" id="CP050313">
    <property type="protein sequence ID" value="QIR15246.1"/>
    <property type="molecule type" value="Genomic_DNA"/>
</dbReference>
<gene>
    <name evidence="2" type="ORF">HBH39_12755</name>
</gene>
<evidence type="ECO:0000256" key="1">
    <source>
        <dbReference type="SAM" id="SignalP"/>
    </source>
</evidence>
<protein>
    <recommendedName>
        <fullName evidence="4">Rap1a immunity protein domain-containing protein</fullName>
    </recommendedName>
</protein>
<evidence type="ECO:0000313" key="3">
    <source>
        <dbReference type="Proteomes" id="UP000502608"/>
    </source>
</evidence>
<organism evidence="2 3">
    <name type="scientific">Shewanella aestuarii</name>
    <dbReference type="NCBI Taxonomy" id="1028752"/>
    <lineage>
        <taxon>Bacteria</taxon>
        <taxon>Pseudomonadati</taxon>
        <taxon>Pseudomonadota</taxon>
        <taxon>Gammaproteobacteria</taxon>
        <taxon>Alteromonadales</taxon>
        <taxon>Shewanellaceae</taxon>
        <taxon>Shewanella</taxon>
    </lineage>
</organism>